<gene>
    <name evidence="2" type="primary">LOC138928818</name>
</gene>
<accession>A0ABM4GJX7</accession>
<evidence type="ECO:0000313" key="1">
    <source>
        <dbReference type="Proteomes" id="UP001652661"/>
    </source>
</evidence>
<protein>
    <submittedName>
        <fullName evidence="2">Uncharacterized protein isoform X3</fullName>
    </submittedName>
</protein>
<keyword evidence="1" id="KW-1185">Reference proteome</keyword>
<reference evidence="2" key="1">
    <citation type="submission" date="2025-08" db="UniProtKB">
        <authorList>
            <consortium name="RefSeq"/>
        </authorList>
    </citation>
    <scope>IDENTIFICATION</scope>
    <source>
        <strain evidence="2">14028-0561.14</strain>
        <tissue evidence="2">Whole fly</tissue>
    </source>
</reference>
<sequence length="92" mass="10037">MTALKLQLELLQLENEILRKEFNQRQSGDAIPTLKGDAIPTQNGVAIPVQSNVSTPVQNNVSTPVQNIVGGDARLEEESVNNNSILAMARER</sequence>
<name>A0ABM4GJX7_DROKI</name>
<dbReference type="Proteomes" id="UP001652661">
    <property type="component" value="Chromosome 3R"/>
</dbReference>
<proteinExistence type="predicted"/>
<dbReference type="GeneID" id="138928818"/>
<dbReference type="RefSeq" id="XP_070143004.1">
    <property type="nucleotide sequence ID" value="XM_070286903.1"/>
</dbReference>
<organism evidence="1 2">
    <name type="scientific">Drosophila kikkawai</name>
    <name type="common">Fruit fly</name>
    <dbReference type="NCBI Taxonomy" id="30033"/>
    <lineage>
        <taxon>Eukaryota</taxon>
        <taxon>Metazoa</taxon>
        <taxon>Ecdysozoa</taxon>
        <taxon>Arthropoda</taxon>
        <taxon>Hexapoda</taxon>
        <taxon>Insecta</taxon>
        <taxon>Pterygota</taxon>
        <taxon>Neoptera</taxon>
        <taxon>Endopterygota</taxon>
        <taxon>Diptera</taxon>
        <taxon>Brachycera</taxon>
        <taxon>Muscomorpha</taxon>
        <taxon>Ephydroidea</taxon>
        <taxon>Drosophilidae</taxon>
        <taxon>Drosophila</taxon>
        <taxon>Sophophora</taxon>
    </lineage>
</organism>
<evidence type="ECO:0000313" key="2">
    <source>
        <dbReference type="RefSeq" id="XP_070143004.1"/>
    </source>
</evidence>